<dbReference type="Proteomes" id="UP001500326">
    <property type="component" value="Unassembled WGS sequence"/>
</dbReference>
<protein>
    <submittedName>
        <fullName evidence="2">PrsW family intramembrane metalloprotease</fullName>
    </submittedName>
</protein>
<feature type="transmembrane region" description="Helical" evidence="1">
    <location>
        <begin position="258"/>
        <end position="275"/>
    </location>
</feature>
<dbReference type="GO" id="GO:0008237">
    <property type="term" value="F:metallopeptidase activity"/>
    <property type="evidence" value="ECO:0007669"/>
    <property type="project" value="UniProtKB-KW"/>
</dbReference>
<keyword evidence="2" id="KW-0378">Hydrolase</keyword>
<evidence type="ECO:0000256" key="1">
    <source>
        <dbReference type="SAM" id="Phobius"/>
    </source>
</evidence>
<sequence length="405" mass="42732">MTHDPGAPKSRPSLTPPAFPSALAQPHVGPPAVIPAATASPAALPVQPRAGRTAPVWWIAVLVILLTVLVGYFLNAIGPAASLIGMLVALVPLAAVLLAVRLVDRWEPEPRGLLVFAFAWGAVAAVGIALGVDLLITMAFGPADSPGRDVFAAVVQAPIVEEAAKGIGVFLIFATARRAFDGPIDGIVYGGLVGAGFAFTENIQYFAISFVEGGTADLTTTFFVRGILSPFAHVMFTSVTGFALGIAARRGLRGGRAVGPWVLGMIGAIALHAFWNGSAVFLDFFVLYMTAQVPLFVLFVLGVIALRREEARLTRRRLGDYAAAGWFTPQEVDMLATPAGRKAALAWAKTLRGDRTRLMERFILDATALAATRQRAISGRDDRAADDELVLLTRTAGARAALFAP</sequence>
<keyword evidence="1" id="KW-0472">Membrane</keyword>
<feature type="transmembrane region" description="Helical" evidence="1">
    <location>
        <begin position="112"/>
        <end position="138"/>
    </location>
</feature>
<dbReference type="Pfam" id="PF13367">
    <property type="entry name" value="PrsW-protease"/>
    <property type="match status" value="1"/>
</dbReference>
<name>A0ABN2SH97_9MICO</name>
<feature type="transmembrane region" description="Helical" evidence="1">
    <location>
        <begin position="56"/>
        <end position="74"/>
    </location>
</feature>
<evidence type="ECO:0000313" key="3">
    <source>
        <dbReference type="Proteomes" id="UP001500326"/>
    </source>
</evidence>
<dbReference type="EMBL" id="BAAAOH010000001">
    <property type="protein sequence ID" value="GAA1986497.1"/>
    <property type="molecule type" value="Genomic_DNA"/>
</dbReference>
<keyword evidence="2" id="KW-0482">Metalloprotease</keyword>
<gene>
    <name evidence="2" type="ORF">GCM10009777_20750</name>
</gene>
<feature type="transmembrane region" description="Helical" evidence="1">
    <location>
        <begin position="150"/>
        <end position="174"/>
    </location>
</feature>
<feature type="transmembrane region" description="Helical" evidence="1">
    <location>
        <begin position="227"/>
        <end position="246"/>
    </location>
</feature>
<keyword evidence="1" id="KW-0812">Transmembrane</keyword>
<keyword evidence="2" id="KW-0645">Protease</keyword>
<proteinExistence type="predicted"/>
<dbReference type="PANTHER" id="PTHR36844:SF1">
    <property type="entry name" value="PROTEASE PRSW"/>
    <property type="match status" value="1"/>
</dbReference>
<reference evidence="2 3" key="1">
    <citation type="journal article" date="2019" name="Int. J. Syst. Evol. Microbiol.">
        <title>The Global Catalogue of Microorganisms (GCM) 10K type strain sequencing project: providing services to taxonomists for standard genome sequencing and annotation.</title>
        <authorList>
            <consortium name="The Broad Institute Genomics Platform"/>
            <consortium name="The Broad Institute Genome Sequencing Center for Infectious Disease"/>
            <person name="Wu L."/>
            <person name="Ma J."/>
        </authorList>
    </citation>
    <scope>NUCLEOTIDE SEQUENCE [LARGE SCALE GENOMIC DNA]</scope>
    <source>
        <strain evidence="2 3">JCM 14902</strain>
    </source>
</reference>
<keyword evidence="1" id="KW-1133">Transmembrane helix</keyword>
<evidence type="ECO:0000313" key="2">
    <source>
        <dbReference type="EMBL" id="GAA1986497.1"/>
    </source>
</evidence>
<feature type="transmembrane region" description="Helical" evidence="1">
    <location>
        <begin position="281"/>
        <end position="306"/>
    </location>
</feature>
<comment type="caution">
    <text evidence="2">The sequence shown here is derived from an EMBL/GenBank/DDBJ whole genome shotgun (WGS) entry which is preliminary data.</text>
</comment>
<accession>A0ABN2SH97</accession>
<dbReference type="RefSeq" id="WP_344061476.1">
    <property type="nucleotide sequence ID" value="NZ_BAAAOH010000001.1"/>
</dbReference>
<dbReference type="InterPro" id="IPR026898">
    <property type="entry name" value="PrsW"/>
</dbReference>
<keyword evidence="3" id="KW-1185">Reference proteome</keyword>
<feature type="transmembrane region" description="Helical" evidence="1">
    <location>
        <begin position="186"/>
        <end position="207"/>
    </location>
</feature>
<organism evidence="2 3">
    <name type="scientific">Microbacterium pumilum</name>
    <dbReference type="NCBI Taxonomy" id="344165"/>
    <lineage>
        <taxon>Bacteria</taxon>
        <taxon>Bacillati</taxon>
        <taxon>Actinomycetota</taxon>
        <taxon>Actinomycetes</taxon>
        <taxon>Micrococcales</taxon>
        <taxon>Microbacteriaceae</taxon>
        <taxon>Microbacterium</taxon>
    </lineage>
</organism>
<feature type="transmembrane region" description="Helical" evidence="1">
    <location>
        <begin position="80"/>
        <end position="100"/>
    </location>
</feature>
<dbReference type="PANTHER" id="PTHR36844">
    <property type="entry name" value="PROTEASE PRSW"/>
    <property type="match status" value="1"/>
</dbReference>